<sequence>MVYLIGEWWQANLMMGGAFIVAAVGVVVLGWWVLRGDGINRHGDAPGAEQEPPPPGLGEEQHT</sequence>
<name>A0A934N9V3_9BACT</name>
<keyword evidence="2" id="KW-0472">Membrane</keyword>
<evidence type="ECO:0000256" key="2">
    <source>
        <dbReference type="SAM" id="Phobius"/>
    </source>
</evidence>
<keyword evidence="2" id="KW-1133">Transmembrane helix</keyword>
<dbReference type="EMBL" id="JAEKNR010000225">
    <property type="protein sequence ID" value="MBJ7600846.1"/>
    <property type="molecule type" value="Genomic_DNA"/>
</dbReference>
<organism evidence="3 4">
    <name type="scientific">Candidatus Nephthysia bennettiae</name>
    <dbReference type="NCBI Taxonomy" id="3127016"/>
    <lineage>
        <taxon>Bacteria</taxon>
        <taxon>Bacillati</taxon>
        <taxon>Candidatus Dormiibacterota</taxon>
        <taxon>Candidatus Dormibacteria</taxon>
        <taxon>Candidatus Dormibacterales</taxon>
        <taxon>Candidatus Dormibacteraceae</taxon>
        <taxon>Candidatus Nephthysia</taxon>
    </lineage>
</organism>
<dbReference type="RefSeq" id="WP_338204826.1">
    <property type="nucleotide sequence ID" value="NZ_JAEKNR010000225.1"/>
</dbReference>
<evidence type="ECO:0000313" key="3">
    <source>
        <dbReference type="EMBL" id="MBJ7600846.1"/>
    </source>
</evidence>
<feature type="region of interest" description="Disordered" evidence="1">
    <location>
        <begin position="42"/>
        <end position="63"/>
    </location>
</feature>
<proteinExistence type="predicted"/>
<accession>A0A934N9V3</accession>
<protein>
    <submittedName>
        <fullName evidence="3">Uncharacterized protein</fullName>
    </submittedName>
</protein>
<dbReference type="AlphaFoldDB" id="A0A934N9V3"/>
<evidence type="ECO:0000256" key="1">
    <source>
        <dbReference type="SAM" id="MobiDB-lite"/>
    </source>
</evidence>
<gene>
    <name evidence="3" type="ORF">JF922_22605</name>
</gene>
<dbReference type="Proteomes" id="UP000612893">
    <property type="component" value="Unassembled WGS sequence"/>
</dbReference>
<reference evidence="3" key="1">
    <citation type="submission" date="2020-10" db="EMBL/GenBank/DDBJ databases">
        <title>Ca. Dormibacterota MAGs.</title>
        <authorList>
            <person name="Montgomery K."/>
        </authorList>
    </citation>
    <scope>NUCLEOTIDE SEQUENCE [LARGE SCALE GENOMIC DNA]</scope>
    <source>
        <strain evidence="3">SC8812_S17_10</strain>
    </source>
</reference>
<evidence type="ECO:0000313" key="4">
    <source>
        <dbReference type="Proteomes" id="UP000612893"/>
    </source>
</evidence>
<feature type="transmembrane region" description="Helical" evidence="2">
    <location>
        <begin position="12"/>
        <end position="34"/>
    </location>
</feature>
<comment type="caution">
    <text evidence="3">The sequence shown here is derived from an EMBL/GenBank/DDBJ whole genome shotgun (WGS) entry which is preliminary data.</text>
</comment>
<keyword evidence="2" id="KW-0812">Transmembrane</keyword>
<keyword evidence="4" id="KW-1185">Reference proteome</keyword>